<organism evidence="2 3">
    <name type="scientific">Nocardia mangyaensis</name>
    <dbReference type="NCBI Taxonomy" id="2213200"/>
    <lineage>
        <taxon>Bacteria</taxon>
        <taxon>Bacillati</taxon>
        <taxon>Actinomycetota</taxon>
        <taxon>Actinomycetes</taxon>
        <taxon>Mycobacteriales</taxon>
        <taxon>Nocardiaceae</taxon>
        <taxon>Nocardia</taxon>
    </lineage>
</organism>
<keyword evidence="3" id="KW-1185">Reference proteome</keyword>
<dbReference type="KEGG" id="nsl:BOX37_28055"/>
<reference evidence="2" key="1">
    <citation type="submission" date="2016-11" db="EMBL/GenBank/DDBJ databases">
        <authorList>
            <person name="Jaros S."/>
            <person name="Januszkiewicz K."/>
            <person name="Wedrychowicz H."/>
        </authorList>
    </citation>
    <scope>NUCLEOTIDE SEQUENCE [LARGE SCALE GENOMIC DNA]</scope>
    <source>
        <strain evidence="2">Y48</strain>
    </source>
</reference>
<dbReference type="OrthoDB" id="4531749at2"/>
<dbReference type="InterPro" id="IPR002575">
    <property type="entry name" value="Aminoglycoside_PTrfase"/>
</dbReference>
<dbReference type="Proteomes" id="UP000183810">
    <property type="component" value="Chromosome"/>
</dbReference>
<proteinExistence type="predicted"/>
<dbReference type="RefSeq" id="WP_071930314.1">
    <property type="nucleotide sequence ID" value="NZ_CP018082.1"/>
</dbReference>
<accession>A0A1J0VYI0</accession>
<evidence type="ECO:0000313" key="3">
    <source>
        <dbReference type="Proteomes" id="UP000183810"/>
    </source>
</evidence>
<dbReference type="SUPFAM" id="SSF56112">
    <property type="entry name" value="Protein kinase-like (PK-like)"/>
    <property type="match status" value="1"/>
</dbReference>
<feature type="domain" description="Aminoglycoside phosphotransferase" evidence="1">
    <location>
        <begin position="44"/>
        <end position="252"/>
    </location>
</feature>
<dbReference type="InterPro" id="IPR011009">
    <property type="entry name" value="Kinase-like_dom_sf"/>
</dbReference>
<protein>
    <recommendedName>
        <fullName evidence="1">Aminoglycoside phosphotransferase domain-containing protein</fullName>
    </recommendedName>
</protein>
<dbReference type="AlphaFoldDB" id="A0A1J0VYI0"/>
<sequence length="304" mass="34189">MTKSANPTPPATAEQSWAHTILRTACDSVGLDSHGAHLIKFTNNAVFQLAKDPFVVRIAGSQAVNARATKVVQVARWFAKQEVPAVRLVDSLPQPHTIDKHAVTFWHTVASIRGAPAPNGQDLGKILSCIHQLPRTELPMWDPFTEIQRRLDQQSILAVDELAFLRDECAELFSAVGELDYALPGGLIHGDAFVGNLVQGRGDPVICDFDSTCIGPREWDLTPVAVGALRFTYPENYHNQLVHTYGWDVTRWSGFATLRRLRELQLVTSVLPVLDMNPSLKEQWQWRFSSYRHRDMSARWQPYQ</sequence>
<dbReference type="EMBL" id="CP018082">
    <property type="protein sequence ID" value="APE37144.1"/>
    <property type="molecule type" value="Genomic_DNA"/>
</dbReference>
<name>A0A1J0VYI0_9NOCA</name>
<dbReference type="Gene3D" id="3.90.1200.10">
    <property type="match status" value="1"/>
</dbReference>
<gene>
    <name evidence="2" type="ORF">BOX37_28055</name>
</gene>
<evidence type="ECO:0000313" key="2">
    <source>
        <dbReference type="EMBL" id="APE37144.1"/>
    </source>
</evidence>
<evidence type="ECO:0000259" key="1">
    <source>
        <dbReference type="Pfam" id="PF01636"/>
    </source>
</evidence>
<dbReference type="Pfam" id="PF01636">
    <property type="entry name" value="APH"/>
    <property type="match status" value="1"/>
</dbReference>